<name>A0A9D1TI07_9FIRM</name>
<protein>
    <submittedName>
        <fullName evidence="6">HlyD family efflux transporter periplasmic adaptor subunit</fullName>
    </submittedName>
</protein>
<feature type="transmembrane region" description="Helical" evidence="4">
    <location>
        <begin position="32"/>
        <end position="52"/>
    </location>
</feature>
<evidence type="ECO:0000256" key="3">
    <source>
        <dbReference type="SAM" id="Coils"/>
    </source>
</evidence>
<dbReference type="PANTHER" id="PTHR32347:SF23">
    <property type="entry name" value="BLL5650 PROTEIN"/>
    <property type="match status" value="1"/>
</dbReference>
<evidence type="ECO:0000313" key="7">
    <source>
        <dbReference type="Proteomes" id="UP000886808"/>
    </source>
</evidence>
<dbReference type="Pfam" id="PF25973">
    <property type="entry name" value="BSH_CzcB"/>
    <property type="match status" value="1"/>
</dbReference>
<dbReference type="EMBL" id="DXIE01000008">
    <property type="protein sequence ID" value="HIV61455.1"/>
    <property type="molecule type" value="Genomic_DNA"/>
</dbReference>
<comment type="subcellular location">
    <subcellularLocation>
        <location evidence="1">Cell envelope</location>
    </subcellularLocation>
</comment>
<accession>A0A9D1TI07</accession>
<dbReference type="SUPFAM" id="SSF111369">
    <property type="entry name" value="HlyD-like secretion proteins"/>
    <property type="match status" value="1"/>
</dbReference>
<dbReference type="GO" id="GO:0030313">
    <property type="term" value="C:cell envelope"/>
    <property type="evidence" value="ECO:0007669"/>
    <property type="project" value="UniProtKB-SubCell"/>
</dbReference>
<dbReference type="PANTHER" id="PTHR32347">
    <property type="entry name" value="EFFLUX SYSTEM COMPONENT YKNX-RELATED"/>
    <property type="match status" value="1"/>
</dbReference>
<feature type="domain" description="CzcB-like barrel-sandwich hybrid" evidence="5">
    <location>
        <begin position="95"/>
        <end position="184"/>
    </location>
</feature>
<evidence type="ECO:0000256" key="4">
    <source>
        <dbReference type="SAM" id="Phobius"/>
    </source>
</evidence>
<dbReference type="AlphaFoldDB" id="A0A9D1TI07"/>
<dbReference type="Proteomes" id="UP000886808">
    <property type="component" value="Unassembled WGS sequence"/>
</dbReference>
<feature type="coiled-coil region" evidence="3">
    <location>
        <begin position="332"/>
        <end position="373"/>
    </location>
</feature>
<evidence type="ECO:0000256" key="2">
    <source>
        <dbReference type="ARBA" id="ARBA00023054"/>
    </source>
</evidence>
<reference evidence="6" key="1">
    <citation type="journal article" date="2021" name="PeerJ">
        <title>Extensive microbial diversity within the chicken gut microbiome revealed by metagenomics and culture.</title>
        <authorList>
            <person name="Gilroy R."/>
            <person name="Ravi A."/>
            <person name="Getino M."/>
            <person name="Pursley I."/>
            <person name="Horton D.L."/>
            <person name="Alikhan N.F."/>
            <person name="Baker D."/>
            <person name="Gharbi K."/>
            <person name="Hall N."/>
            <person name="Watson M."/>
            <person name="Adriaenssens E.M."/>
            <person name="Foster-Nyarko E."/>
            <person name="Jarju S."/>
            <person name="Secka A."/>
            <person name="Antonio M."/>
            <person name="Oren A."/>
            <person name="Chaudhuri R.R."/>
            <person name="La Ragione R."/>
            <person name="Hildebrand F."/>
            <person name="Pallen M.J."/>
        </authorList>
    </citation>
    <scope>NUCLEOTIDE SEQUENCE</scope>
    <source>
        <strain evidence="6">CHK193-4272</strain>
    </source>
</reference>
<dbReference type="Gene3D" id="2.40.50.100">
    <property type="match status" value="1"/>
</dbReference>
<dbReference type="Gene3D" id="2.40.30.170">
    <property type="match status" value="2"/>
</dbReference>
<evidence type="ECO:0000256" key="1">
    <source>
        <dbReference type="ARBA" id="ARBA00004196"/>
    </source>
</evidence>
<dbReference type="InterPro" id="IPR058647">
    <property type="entry name" value="BSH_CzcB-like"/>
</dbReference>
<comment type="caution">
    <text evidence="6">The sequence shown here is derived from an EMBL/GenBank/DDBJ whole genome shotgun (WGS) entry which is preliminary data.</text>
</comment>
<keyword evidence="4" id="KW-0812">Transmembrane</keyword>
<reference evidence="6" key="2">
    <citation type="submission" date="2021-04" db="EMBL/GenBank/DDBJ databases">
        <authorList>
            <person name="Gilroy R."/>
        </authorList>
    </citation>
    <scope>NUCLEOTIDE SEQUENCE</scope>
    <source>
        <strain evidence="6">CHK193-4272</strain>
    </source>
</reference>
<evidence type="ECO:0000259" key="5">
    <source>
        <dbReference type="Pfam" id="PF25973"/>
    </source>
</evidence>
<proteinExistence type="predicted"/>
<keyword evidence="4" id="KW-1133">Transmembrane helix</keyword>
<evidence type="ECO:0000313" key="6">
    <source>
        <dbReference type="EMBL" id="HIV61455.1"/>
    </source>
</evidence>
<keyword evidence="2 3" id="KW-0175">Coiled coil</keyword>
<organism evidence="6 7">
    <name type="scientific">Candidatus Butyricicoccus avistercoris</name>
    <dbReference type="NCBI Taxonomy" id="2838518"/>
    <lineage>
        <taxon>Bacteria</taxon>
        <taxon>Bacillati</taxon>
        <taxon>Bacillota</taxon>
        <taxon>Clostridia</taxon>
        <taxon>Eubacteriales</taxon>
        <taxon>Butyricicoccaceae</taxon>
        <taxon>Butyricicoccus</taxon>
    </lineage>
</organism>
<dbReference type="InterPro" id="IPR050465">
    <property type="entry name" value="UPF0194_transport"/>
</dbReference>
<keyword evidence="4" id="KW-0472">Membrane</keyword>
<dbReference type="Gene3D" id="2.40.420.20">
    <property type="match status" value="1"/>
</dbReference>
<sequence>MAENQVKNNDKPQRNKYADIMNKKGSKIPKPVKMAVTLLVIGGLVAGGVYMVKRTRQTSQDEQPAIAVASRGMLETYIEGDGSIAARKQVELGKDLKGKVTSVLVEPGQNVKTGDVLFTVDPTETKKEIENAKKDLIEAQRAVDEASSAVSAAQKSVNELSTTAPFTGKFIPQSAAEGETVKTYRNGDEISGGTVLGTMVDDTVMRLPLYFSYAYIDSISKGAAANVSIPSSMSQLSGWVDSIERVEKISPSGTRLFKVVIAVKNAGTLTSGMVASAEIPTANGSIMPAESGKLEYSREETVTVKQSGKITSIGTLDYYRFSAGTVLVRQKNDELVRAVETAQRTLANQQQSIAEKQAQIQKLEAQVANSNVTSPMDGVVLKIDTAVDAELVGGNAPCVVADMSSLVVKAQISMNDINSVSAGQSATITLQTGAEDITLTGTVESVALQANESTGGSSLPTYTAIIVLDPLPENVSVSMGYYVTYKITTASVEDCITIPTKALVNTVDGTAVFAKEPEGQKFENTLPIPDGTEGVPEGYKLVPVQIGLSDSSNVQIISGIDEGTEVFIAGPQDMYEQFNNGAGIAVG</sequence>
<dbReference type="Gene3D" id="1.10.287.470">
    <property type="entry name" value="Helix hairpin bin"/>
    <property type="match status" value="1"/>
</dbReference>
<gene>
    <name evidence="6" type="ORF">H9746_01185</name>
</gene>